<dbReference type="PRINTS" id="PR01727">
    <property type="entry name" value="DNABINDINGHU"/>
</dbReference>
<dbReference type="InterPro" id="IPR000119">
    <property type="entry name" value="Hist_DNA-bd"/>
</dbReference>
<sequence length="95" mass="10411">MTKAQLAAKVAERTGLTKKQANEVVDAVFSIITEVLTKKRNAEPVNIAGFGKFVVKERPKRVVRNPRTGETVEKPATRVPAFRPAKQLKEAVAGK</sequence>
<comment type="caution">
    <text evidence="4">The sequence shown here is derived from an EMBL/GenBank/DDBJ whole genome shotgun (WGS) entry which is preliminary data.</text>
</comment>
<accession>A0ABT2EN79</accession>
<dbReference type="SMART" id="SM00411">
    <property type="entry name" value="BHL"/>
    <property type="match status" value="1"/>
</dbReference>
<protein>
    <submittedName>
        <fullName evidence="4">DNA-binding protein HU-beta</fullName>
    </submittedName>
</protein>
<keyword evidence="1" id="KW-0226">DNA condensation</keyword>
<dbReference type="InterPro" id="IPR010992">
    <property type="entry name" value="IHF-like_DNA-bd_dom_sf"/>
</dbReference>
<dbReference type="GO" id="GO:0003677">
    <property type="term" value="F:DNA binding"/>
    <property type="evidence" value="ECO:0007669"/>
    <property type="project" value="UniProtKB-KW"/>
</dbReference>
<organism evidence="4 5">
    <name type="scientific">Candidatus Fervidibacter sacchari</name>
    <dbReference type="NCBI Taxonomy" id="1448929"/>
    <lineage>
        <taxon>Bacteria</taxon>
        <taxon>Candidatus Fervidibacterota</taxon>
        <taxon>Candidatus Fervidibacter</taxon>
    </lineage>
</organism>
<dbReference type="SUPFAM" id="SSF47729">
    <property type="entry name" value="IHF-like DNA-binding proteins"/>
    <property type="match status" value="1"/>
</dbReference>
<dbReference type="EMBL" id="JANUCP010000003">
    <property type="protein sequence ID" value="MCS3919305.1"/>
    <property type="molecule type" value="Genomic_DNA"/>
</dbReference>
<evidence type="ECO:0000256" key="2">
    <source>
        <dbReference type="ARBA" id="ARBA00023125"/>
    </source>
</evidence>
<dbReference type="CDD" id="cd13831">
    <property type="entry name" value="HU"/>
    <property type="match status" value="1"/>
</dbReference>
<gene>
    <name evidence="4" type="ORF">M2350_001718</name>
</gene>
<keyword evidence="2 4" id="KW-0238">DNA-binding</keyword>
<dbReference type="Pfam" id="PF00216">
    <property type="entry name" value="Bac_DNA_binding"/>
    <property type="match status" value="1"/>
</dbReference>
<dbReference type="Proteomes" id="UP001204798">
    <property type="component" value="Unassembled WGS sequence"/>
</dbReference>
<evidence type="ECO:0000256" key="3">
    <source>
        <dbReference type="RuleBase" id="RU003939"/>
    </source>
</evidence>
<proteinExistence type="inferred from homology"/>
<evidence type="ECO:0000256" key="1">
    <source>
        <dbReference type="ARBA" id="ARBA00023067"/>
    </source>
</evidence>
<evidence type="ECO:0000313" key="4">
    <source>
        <dbReference type="EMBL" id="MCS3919305.1"/>
    </source>
</evidence>
<dbReference type="PANTHER" id="PTHR33175">
    <property type="entry name" value="DNA-BINDING PROTEIN HU"/>
    <property type="match status" value="1"/>
</dbReference>
<comment type="similarity">
    <text evidence="3">Belongs to the bacterial histone-like protein family.</text>
</comment>
<name>A0ABT2EN79_9BACT</name>
<reference evidence="4 5" key="1">
    <citation type="submission" date="2022-08" db="EMBL/GenBank/DDBJ databases">
        <title>Bacterial and archaeal communities from various locations to study Microbial Dark Matter (Phase II).</title>
        <authorList>
            <person name="Stepanauskas R."/>
        </authorList>
    </citation>
    <scope>NUCLEOTIDE SEQUENCE [LARGE SCALE GENOMIC DNA]</scope>
    <source>
        <strain evidence="4 5">PD1</strain>
    </source>
</reference>
<dbReference type="Gene3D" id="4.10.520.10">
    <property type="entry name" value="IHF-like DNA-binding proteins"/>
    <property type="match status" value="1"/>
</dbReference>
<keyword evidence="5" id="KW-1185">Reference proteome</keyword>
<evidence type="ECO:0000313" key="5">
    <source>
        <dbReference type="Proteomes" id="UP001204798"/>
    </source>
</evidence>
<dbReference type="RefSeq" id="WP_259095595.1">
    <property type="nucleotide sequence ID" value="NZ_CP130454.1"/>
</dbReference>
<dbReference type="PANTHER" id="PTHR33175:SF3">
    <property type="entry name" value="DNA-BINDING PROTEIN HU-BETA"/>
    <property type="match status" value="1"/>
</dbReference>